<protein>
    <submittedName>
        <fullName evidence="3">Uncharacterized protein LOC116195186 isoform X2</fullName>
    </submittedName>
</protein>
<accession>A0A6P8CAQ6</accession>
<reference evidence="2" key="1">
    <citation type="journal article" date="2020" name="Plant Biotechnol. J.">
        <title>The pomegranate (Punica granatum L.) draft genome dissects genetic divergence between soft- and hard-seeded cultivars.</title>
        <authorList>
            <person name="Luo X."/>
            <person name="Li H."/>
            <person name="Wu Z."/>
            <person name="Yao W."/>
            <person name="Zhao P."/>
            <person name="Cao D."/>
            <person name="Yu H."/>
            <person name="Li K."/>
            <person name="Poudel K."/>
            <person name="Zhao D."/>
            <person name="Zhang F."/>
            <person name="Xia X."/>
            <person name="Chen L."/>
            <person name="Wang Q."/>
            <person name="Jing D."/>
            <person name="Cao S."/>
        </authorList>
    </citation>
    <scope>NUCLEOTIDE SEQUENCE [LARGE SCALE GENOMIC DNA]</scope>
    <source>
        <strain evidence="2">cv. Tunisia</strain>
    </source>
</reference>
<keyword evidence="2" id="KW-1185">Reference proteome</keyword>
<dbReference type="PANTHER" id="PTHR37241">
    <property type="entry name" value="NEUROFILAMENT HEAVY PROTEIN"/>
    <property type="match status" value="1"/>
</dbReference>
<feature type="compositionally biased region" description="Basic and acidic residues" evidence="1">
    <location>
        <begin position="247"/>
        <end position="256"/>
    </location>
</feature>
<organism evidence="2 3">
    <name type="scientific">Punica granatum</name>
    <name type="common">Pomegranate</name>
    <dbReference type="NCBI Taxonomy" id="22663"/>
    <lineage>
        <taxon>Eukaryota</taxon>
        <taxon>Viridiplantae</taxon>
        <taxon>Streptophyta</taxon>
        <taxon>Embryophyta</taxon>
        <taxon>Tracheophyta</taxon>
        <taxon>Spermatophyta</taxon>
        <taxon>Magnoliopsida</taxon>
        <taxon>eudicotyledons</taxon>
        <taxon>Gunneridae</taxon>
        <taxon>Pentapetalae</taxon>
        <taxon>rosids</taxon>
        <taxon>malvids</taxon>
        <taxon>Myrtales</taxon>
        <taxon>Lythraceae</taxon>
        <taxon>Punica</taxon>
    </lineage>
</organism>
<feature type="region of interest" description="Disordered" evidence="1">
    <location>
        <begin position="131"/>
        <end position="159"/>
    </location>
</feature>
<gene>
    <name evidence="3" type="primary">LOC116195186</name>
</gene>
<sequence length="643" mass="70980">MGVAALAEETSSNGSGGGGVELYEDIEAPKFVDFTALDHYNPDDRYWFCSRVGCDQKHDDEMDPDEIYKKFVLRVMAARSPNVRLRKALTRKSTNATKCPFSAPPKPSRPRISRLAVLSSISKKLVDGKERTKPIGPITATPNPKTKKIPAVSNALTTPGNKKKRVLKPELFWSVRKPKENTVPLQSGKVVAKALTFQSPKKTVRKKTSSELDASVRKICAGITKLEITGQRKNIFGNENRMLPSDPPKKKLGAREVKSRVYDSLRSQKHKHNENGPSRCMKKKGIETKHMAGVRSATHDGSSETLVPSSEKDATENVLDSARDDGAVSATDKEGSHEVSENDDKENVSALNRNREQNEVPENDNMENASGPDNNRDPSESTMLGKQDTDGKIQKASQKVVQTLKENSANARSAHGGKYVKPRPTNPKPFRLRTDERGILKEANLEKKLLAPLKETSTTVSGFSGGNPLVKKHQNPQKRNGNVPGQSEDESSCQQNKVKIQQDRPRIRSKLSAVSGTLQRVGAQKQQRTPIITSQTQSRESIRRAKLLFLKQQSQRVVSKKKAMVSPMTCELRSTKGTSGKCMKPKKESKQNENAAKSTIKAATPARSRLMSCPRRPLTIPKEPNFHAVHVPKSCAQKSATLL</sequence>
<evidence type="ECO:0000313" key="2">
    <source>
        <dbReference type="Proteomes" id="UP000515151"/>
    </source>
</evidence>
<proteinExistence type="predicted"/>
<evidence type="ECO:0000313" key="3">
    <source>
        <dbReference type="RefSeq" id="XP_031380040.1"/>
    </source>
</evidence>
<feature type="region of interest" description="Disordered" evidence="1">
    <location>
        <begin position="262"/>
        <end position="437"/>
    </location>
</feature>
<name>A0A6P8CAQ6_PUNGR</name>
<feature type="compositionally biased region" description="Basic and acidic residues" evidence="1">
    <location>
        <begin position="310"/>
        <end position="358"/>
    </location>
</feature>
<dbReference type="AlphaFoldDB" id="A0A6P8CAQ6"/>
<feature type="region of interest" description="Disordered" evidence="1">
    <location>
        <begin position="574"/>
        <end position="609"/>
    </location>
</feature>
<dbReference type="Proteomes" id="UP000515151">
    <property type="component" value="Chromosome 2"/>
</dbReference>
<evidence type="ECO:0000256" key="1">
    <source>
        <dbReference type="SAM" id="MobiDB-lite"/>
    </source>
</evidence>
<feature type="compositionally biased region" description="Polar residues" evidence="1">
    <location>
        <begin position="512"/>
        <end position="538"/>
    </location>
</feature>
<feature type="region of interest" description="Disordered" evidence="1">
    <location>
        <begin position="237"/>
        <end position="256"/>
    </location>
</feature>
<feature type="region of interest" description="Disordered" evidence="1">
    <location>
        <begin position="450"/>
        <end position="538"/>
    </location>
</feature>
<dbReference type="RefSeq" id="XP_031380040.1">
    <property type="nucleotide sequence ID" value="XM_031524180.1"/>
</dbReference>
<dbReference type="PANTHER" id="PTHR37241:SF1">
    <property type="entry name" value="NEUROFILAMENT HEAVY PROTEIN"/>
    <property type="match status" value="1"/>
</dbReference>
<reference evidence="3" key="2">
    <citation type="submission" date="2025-08" db="UniProtKB">
        <authorList>
            <consortium name="RefSeq"/>
        </authorList>
    </citation>
    <scope>IDENTIFICATION</scope>
    <source>
        <tissue evidence="3">Leaf</tissue>
    </source>
</reference>
<feature type="compositionally biased region" description="Polar residues" evidence="1">
    <location>
        <begin position="395"/>
        <end position="411"/>
    </location>
</feature>
<dbReference type="GeneID" id="116195186"/>